<dbReference type="InterPro" id="IPR025799">
    <property type="entry name" value="Arg_MeTrfase"/>
</dbReference>
<feature type="compositionally biased region" description="Polar residues" evidence="4">
    <location>
        <begin position="1131"/>
        <end position="1148"/>
    </location>
</feature>
<feature type="compositionally biased region" description="Low complexity" evidence="4">
    <location>
        <begin position="1022"/>
        <end position="1031"/>
    </location>
</feature>
<evidence type="ECO:0000256" key="1">
    <source>
        <dbReference type="ARBA" id="ARBA00022603"/>
    </source>
</evidence>
<feature type="compositionally biased region" description="Basic and acidic residues" evidence="4">
    <location>
        <begin position="127"/>
        <end position="402"/>
    </location>
</feature>
<feature type="region of interest" description="Disordered" evidence="4">
    <location>
        <begin position="1"/>
        <end position="471"/>
    </location>
</feature>
<dbReference type="InterPro" id="IPR055135">
    <property type="entry name" value="PRMT_dom"/>
</dbReference>
<feature type="compositionally biased region" description="Low complexity" evidence="4">
    <location>
        <begin position="941"/>
        <end position="974"/>
    </location>
</feature>
<feature type="compositionally biased region" description="Low complexity" evidence="4">
    <location>
        <begin position="818"/>
        <end position="830"/>
    </location>
</feature>
<feature type="region of interest" description="Disordered" evidence="4">
    <location>
        <begin position="1097"/>
        <end position="1154"/>
    </location>
</feature>
<feature type="compositionally biased region" description="Polar residues" evidence="4">
    <location>
        <begin position="1008"/>
        <end position="1021"/>
    </location>
</feature>
<dbReference type="OrthoDB" id="7848332at2759"/>
<feature type="compositionally biased region" description="Polar residues" evidence="4">
    <location>
        <begin position="860"/>
        <end position="877"/>
    </location>
</feature>
<feature type="compositionally biased region" description="Acidic residues" evidence="4">
    <location>
        <begin position="117"/>
        <end position="126"/>
    </location>
</feature>
<gene>
    <name evidence="6" type="primary">PRMT1</name>
    <name evidence="6" type="ORF">FOL47_000816</name>
</gene>
<feature type="compositionally biased region" description="Low complexity" evidence="4">
    <location>
        <begin position="758"/>
        <end position="769"/>
    </location>
</feature>
<dbReference type="Proteomes" id="UP000591131">
    <property type="component" value="Unassembled WGS sequence"/>
</dbReference>
<proteinExistence type="predicted"/>
<dbReference type="Gene3D" id="3.40.50.150">
    <property type="entry name" value="Vaccinia Virus protein VP39"/>
    <property type="match status" value="1"/>
</dbReference>
<dbReference type="GO" id="GO:0042054">
    <property type="term" value="F:histone methyltransferase activity"/>
    <property type="evidence" value="ECO:0007669"/>
    <property type="project" value="TreeGrafter"/>
</dbReference>
<feature type="compositionally biased region" description="Low complexity" evidence="4">
    <location>
        <begin position="905"/>
        <end position="915"/>
    </location>
</feature>
<dbReference type="EMBL" id="JAAPAO010000117">
    <property type="protein sequence ID" value="KAF4672165.1"/>
    <property type="molecule type" value="Genomic_DNA"/>
</dbReference>
<comment type="caution">
    <text evidence="6">The sequence shown here is derived from an EMBL/GenBank/DDBJ whole genome shotgun (WGS) entry which is preliminary data.</text>
</comment>
<dbReference type="PANTHER" id="PTHR11006:SF53">
    <property type="entry name" value="PROTEIN ARGININE N-METHYLTRANSFERASE 3"/>
    <property type="match status" value="1"/>
</dbReference>
<evidence type="ECO:0000313" key="7">
    <source>
        <dbReference type="Proteomes" id="UP000591131"/>
    </source>
</evidence>
<accession>A0A7J6MKY4</accession>
<reference evidence="6 7" key="1">
    <citation type="submission" date="2020-04" db="EMBL/GenBank/DDBJ databases">
        <title>Perkinsus chesapeaki whole genome sequence.</title>
        <authorList>
            <person name="Bogema D.R."/>
        </authorList>
    </citation>
    <scope>NUCLEOTIDE SEQUENCE [LARGE SCALE GENOMIC DNA]</scope>
    <source>
        <strain evidence="6">ATCC PRA-425</strain>
    </source>
</reference>
<dbReference type="GO" id="GO:0032259">
    <property type="term" value="P:methylation"/>
    <property type="evidence" value="ECO:0007669"/>
    <property type="project" value="UniProtKB-KW"/>
</dbReference>
<dbReference type="PANTHER" id="PTHR11006">
    <property type="entry name" value="PROTEIN ARGININE N-METHYLTRANSFERASE"/>
    <property type="match status" value="1"/>
</dbReference>
<feature type="compositionally biased region" description="Low complexity" evidence="4">
    <location>
        <begin position="418"/>
        <end position="433"/>
    </location>
</feature>
<dbReference type="GO" id="GO:0005634">
    <property type="term" value="C:nucleus"/>
    <property type="evidence" value="ECO:0007669"/>
    <property type="project" value="TreeGrafter"/>
</dbReference>
<feature type="compositionally biased region" description="Polar residues" evidence="4">
    <location>
        <begin position="929"/>
        <end position="940"/>
    </location>
</feature>
<evidence type="ECO:0000259" key="5">
    <source>
        <dbReference type="Pfam" id="PF22528"/>
    </source>
</evidence>
<keyword evidence="3" id="KW-0949">S-adenosyl-L-methionine</keyword>
<feature type="compositionally biased region" description="Pro residues" evidence="4">
    <location>
        <begin position="770"/>
        <end position="786"/>
    </location>
</feature>
<organism evidence="6 7">
    <name type="scientific">Perkinsus chesapeaki</name>
    <name type="common">Clam parasite</name>
    <name type="synonym">Perkinsus andrewsi</name>
    <dbReference type="NCBI Taxonomy" id="330153"/>
    <lineage>
        <taxon>Eukaryota</taxon>
        <taxon>Sar</taxon>
        <taxon>Alveolata</taxon>
        <taxon>Perkinsozoa</taxon>
        <taxon>Perkinsea</taxon>
        <taxon>Perkinsida</taxon>
        <taxon>Perkinsidae</taxon>
        <taxon>Perkinsus</taxon>
    </lineage>
</organism>
<name>A0A7J6MKY4_PERCH</name>
<evidence type="ECO:0000256" key="3">
    <source>
        <dbReference type="ARBA" id="ARBA00022691"/>
    </source>
</evidence>
<feature type="domain" description="Protein arginine N-methyltransferase" evidence="5">
    <location>
        <begin position="1280"/>
        <end position="1456"/>
    </location>
</feature>
<dbReference type="Pfam" id="PF22528">
    <property type="entry name" value="PRMT_C"/>
    <property type="match status" value="1"/>
</dbReference>
<evidence type="ECO:0000313" key="6">
    <source>
        <dbReference type="EMBL" id="KAF4672165.1"/>
    </source>
</evidence>
<dbReference type="CDD" id="cd02440">
    <property type="entry name" value="AdoMet_MTases"/>
    <property type="match status" value="1"/>
</dbReference>
<evidence type="ECO:0000256" key="2">
    <source>
        <dbReference type="ARBA" id="ARBA00022679"/>
    </source>
</evidence>
<feature type="compositionally biased region" description="Acidic residues" evidence="4">
    <location>
        <begin position="705"/>
        <end position="719"/>
    </location>
</feature>
<dbReference type="InterPro" id="IPR029063">
    <property type="entry name" value="SAM-dependent_MTases_sf"/>
</dbReference>
<feature type="compositionally biased region" description="Basic and acidic residues" evidence="4">
    <location>
        <begin position="15"/>
        <end position="27"/>
    </location>
</feature>
<feature type="region of interest" description="Disordered" evidence="4">
    <location>
        <begin position="818"/>
        <end position="1035"/>
    </location>
</feature>
<keyword evidence="2 6" id="KW-0808">Transferase</keyword>
<keyword evidence="7" id="KW-1185">Reference proteome</keyword>
<dbReference type="SUPFAM" id="SSF53335">
    <property type="entry name" value="S-adenosyl-L-methionine-dependent methyltransferases"/>
    <property type="match status" value="1"/>
</dbReference>
<keyword evidence="1 6" id="KW-0489">Methyltransferase</keyword>
<sequence>MGSRPKAYPIGEEEGGNHAKGEEEDKQQQQPTPMTVTATPIATSPPPTPGAIPVARSTAQAAAEGHGATPIHKGGVDVDHVVSPSDHTTTIEDDTTERKQRKGTVPTAVSTAKDGDEHEDAVWEEEERARKERADKLMKEAQDRLKKEREERVKKEKEEAERKEKEEAERKAKEEAERKAKEEAERKEKEEAERKEKEEAERKEKEEAERKEKEEAERKEKEEADRKKKEEAERKEKEEAERKEKEEAERKEKEEAERKKREVERKEKEEAEKKKSEEVERKMKEEAEKKAKEEDERREKEETERQKKVKEEAERKEKAEAERKEKEVKQAKEKQRKEDEAAAKRKGEEKEDHKRRVADEERRSTEDTSEQKEDSSSEGVLDAHKDVDGEGSSKADSKEEQVKASGSAWTHLEEGGNTSSSSNTHITTTTTATAVPLHTDKDVGPGGLTPPPPPGQGASTSPAPPPTTTISVPTTQAAAVPTESAFNKFKDEVEVKAKEALLIAEGLWLTYAQPLKRDIIAATGCESPLIDLYITCAVLMLTLVYAWLKKKSPALPKADDAALWRFRDSRIKMEQQFAANTPTAVLPTAGSPLPPTAAGGISEEQFTQLIQQVVNKNVIQYLGQMANYTTQSLQSFMEDCQSKFNGIICDIAVLKQDLDEVDCELLSSSQQVIEHLTSRSLSNLTQEERSSLAEFEQNNNKEEENNTPDGDESFANEEDDRSRNEIPAAVPPHPVLPNLNGLRPAPINTAPPGPPPVASAASPSTLPGAAAPPPPHAPPSMPPSGPISPVAETMKSSIASPGVHAAFTGVTSPTAVATARTAGGVSTGAAPAPVGMQYHPSSVLPSNGIRRGEGSPHPVNATTTAPSPSNGVQQQQHHAPPPPAVRPPAPAMAPSPPVTAPSPPSGGVSPMMPSPNNNSQTAGAAVGASSPTPSVDQQPISAESPAASSSSSPAAAAASQGADGGFPPAAFAQPSKPRPAPKRMLPHASRRQRPHQVHGTTDPFASLMQVTGSSTAPVNKQSTTSTAAAAAGTPRGRHYTSYLSLPMEWYIPPPESHIPTAATHRVTESATESLTMSSHGVKRRSYSTDSCVVKHTTLQSPTNTSSRWRPASSPRRRRLLPCRPDDDDITSSRCGTASDNSMPSYDSSVSHHRPIEKEGTTTTLKEWANDWSHPTNICNSPLLKLQDTDYYANSYGKLWIHEDMLGDEVRTNTYRRAIIDNKHIFKDKTVLDIGSGTGILTLFAAQAGAKHVYATAAKHAAPPLLPPPTSEELGGYMLPDRAQLYVAGISAWDELDYRNHAWDSVGDTGICMSCVKEELKSEPSVTEVSPSCICTSTACLLDLDLYQCSTADLDFVSHFQLCPIRRDIITGLVLWFDVSFTFSNNPIANTFTLTTGPDSRRTHWQQTVLYFTELCPITYDRYNSVRAAADNIQCSLGIRKSPYNPRDLDIKVVYKKIDTLPPYSNNNGVIKVSSTSPKCTVMYRMR</sequence>
<feature type="region of interest" description="Disordered" evidence="4">
    <location>
        <begin position="681"/>
        <end position="795"/>
    </location>
</feature>
<feature type="compositionally biased region" description="Pro residues" evidence="4">
    <location>
        <begin position="879"/>
        <end position="904"/>
    </location>
</feature>
<dbReference type="GO" id="GO:0016274">
    <property type="term" value="F:protein-arginine N-methyltransferase activity"/>
    <property type="evidence" value="ECO:0007669"/>
    <property type="project" value="InterPro"/>
</dbReference>
<dbReference type="Gene3D" id="2.70.160.11">
    <property type="entry name" value="Hnrnp arginine n-methyltransferase1"/>
    <property type="match status" value="1"/>
</dbReference>
<feature type="compositionally biased region" description="Basic residues" evidence="4">
    <location>
        <begin position="979"/>
        <end position="996"/>
    </location>
</feature>
<protein>
    <submittedName>
        <fullName evidence="6">Protein arginine N-methyltransferase 1</fullName>
    </submittedName>
</protein>
<evidence type="ECO:0000256" key="4">
    <source>
        <dbReference type="SAM" id="MobiDB-lite"/>
    </source>
</evidence>